<organism evidence="5 6">
    <name type="scientific">Variovorax defluvii</name>
    <dbReference type="NCBI Taxonomy" id="913761"/>
    <lineage>
        <taxon>Bacteria</taxon>
        <taxon>Pseudomonadati</taxon>
        <taxon>Pseudomonadota</taxon>
        <taxon>Betaproteobacteria</taxon>
        <taxon>Burkholderiales</taxon>
        <taxon>Comamonadaceae</taxon>
        <taxon>Variovorax</taxon>
    </lineage>
</organism>
<evidence type="ECO:0000313" key="6">
    <source>
        <dbReference type="Proteomes" id="UP001500975"/>
    </source>
</evidence>
<dbReference type="RefSeq" id="WP_345542159.1">
    <property type="nucleotide sequence ID" value="NZ_BAABGJ010000081.1"/>
</dbReference>
<dbReference type="PRINTS" id="PR00420">
    <property type="entry name" value="RNGMNOXGNASE"/>
</dbReference>
<dbReference type="Proteomes" id="UP001500975">
    <property type="component" value="Unassembled WGS sequence"/>
</dbReference>
<evidence type="ECO:0000256" key="2">
    <source>
        <dbReference type="ARBA" id="ARBA00022630"/>
    </source>
</evidence>
<reference evidence="6" key="1">
    <citation type="journal article" date="2019" name="Int. J. Syst. Evol. Microbiol.">
        <title>The Global Catalogue of Microorganisms (GCM) 10K type strain sequencing project: providing services to taxonomists for standard genome sequencing and annotation.</title>
        <authorList>
            <consortium name="The Broad Institute Genomics Platform"/>
            <consortium name="The Broad Institute Genome Sequencing Center for Infectious Disease"/>
            <person name="Wu L."/>
            <person name="Ma J."/>
        </authorList>
    </citation>
    <scope>NUCLEOTIDE SEQUENCE [LARGE SCALE GENOMIC DNA]</scope>
    <source>
        <strain evidence="6">JCM 17804</strain>
    </source>
</reference>
<dbReference type="Gene3D" id="3.40.30.120">
    <property type="match status" value="1"/>
</dbReference>
<dbReference type="SUPFAM" id="SSF51905">
    <property type="entry name" value="FAD/NAD(P)-binding domain"/>
    <property type="match status" value="1"/>
</dbReference>
<feature type="domain" description="FAD-binding" evidence="4">
    <location>
        <begin position="2"/>
        <end position="343"/>
    </location>
</feature>
<dbReference type="GO" id="GO:0004497">
    <property type="term" value="F:monooxygenase activity"/>
    <property type="evidence" value="ECO:0007669"/>
    <property type="project" value="UniProtKB-KW"/>
</dbReference>
<keyword evidence="3" id="KW-0274">FAD</keyword>
<dbReference type="Gene3D" id="3.30.70.2450">
    <property type="match status" value="1"/>
</dbReference>
<keyword evidence="5" id="KW-0560">Oxidoreductase</keyword>
<sequence length="531" mass="58073">MDTDVLIVGAGPTGLMLANQLARRGVRTLIIDRHAHPARETRALGVQARTLEIYQKLGVVEQALALGKRGDGANLWADGRRMARVPLADAGSRLSPYPFILILGQDDNEKILGARLREFGLSVDWNTELKAFTQTPGGVVATLQRADGSLREVKAAWIAGCDGARSAVREQSGIGFPGAPYEHVFFVADVEATGEMVPDEVNVYLWKEGFHLMFPMRGTDHWRLVGILPEALRGKSDVGFEEVVPAVHAQAGKGLVFKACSWFSTYRIHHRSASHFREGRAFVLGDAAHIHSPLGAQGMNTGLQDAYNLAWKLALVTRGMADASLLDSYEAERLPVARRLLDTTDRGFRLVVSDNWFAGLLRTEVLARVGALAMSRPRIQRTAFRTVSQIGIHYRDSALSTALGGTPEDAPRAGDRFPWVRLRFSPQGPAQDVFAKLDDLHFHLLVFGQDPPARTGWPADELLRVHAVPSAPDNDAELDRMRIPRTSFYLLRPDGHVGLSGVRLDEADVARYARERLALAGPGAPTSASAS</sequence>
<dbReference type="EMBL" id="BAABGJ010000081">
    <property type="protein sequence ID" value="GAA4359742.1"/>
    <property type="molecule type" value="Genomic_DNA"/>
</dbReference>
<dbReference type="PANTHER" id="PTHR43004:SF19">
    <property type="entry name" value="BINDING MONOOXYGENASE, PUTATIVE (JCVI)-RELATED"/>
    <property type="match status" value="1"/>
</dbReference>
<comment type="caution">
    <text evidence="5">The sequence shown here is derived from an EMBL/GenBank/DDBJ whole genome shotgun (WGS) entry which is preliminary data.</text>
</comment>
<dbReference type="Pfam" id="PF01494">
    <property type="entry name" value="FAD_binding_3"/>
    <property type="match status" value="1"/>
</dbReference>
<dbReference type="PANTHER" id="PTHR43004">
    <property type="entry name" value="TRK SYSTEM POTASSIUM UPTAKE PROTEIN"/>
    <property type="match status" value="1"/>
</dbReference>
<dbReference type="InterPro" id="IPR036188">
    <property type="entry name" value="FAD/NAD-bd_sf"/>
</dbReference>
<evidence type="ECO:0000259" key="4">
    <source>
        <dbReference type="Pfam" id="PF01494"/>
    </source>
</evidence>
<keyword evidence="6" id="KW-1185">Reference proteome</keyword>
<dbReference type="InterPro" id="IPR050641">
    <property type="entry name" value="RIFMO-like"/>
</dbReference>
<evidence type="ECO:0000313" key="5">
    <source>
        <dbReference type="EMBL" id="GAA4359742.1"/>
    </source>
</evidence>
<accession>A0ABP8IIS5</accession>
<dbReference type="InterPro" id="IPR002938">
    <property type="entry name" value="FAD-bd"/>
</dbReference>
<protein>
    <submittedName>
        <fullName evidence="5">FAD-dependent monooxygenase</fullName>
    </submittedName>
</protein>
<keyword evidence="2" id="KW-0285">Flavoprotein</keyword>
<evidence type="ECO:0000256" key="1">
    <source>
        <dbReference type="ARBA" id="ARBA00001974"/>
    </source>
</evidence>
<dbReference type="Gene3D" id="3.50.50.60">
    <property type="entry name" value="FAD/NAD(P)-binding domain"/>
    <property type="match status" value="1"/>
</dbReference>
<keyword evidence="5" id="KW-0503">Monooxygenase</keyword>
<name>A0ABP8IIS5_9BURK</name>
<gene>
    <name evidence="5" type="ORF">GCM10023165_56190</name>
</gene>
<comment type="cofactor">
    <cofactor evidence="1">
        <name>FAD</name>
        <dbReference type="ChEBI" id="CHEBI:57692"/>
    </cofactor>
</comment>
<evidence type="ECO:0000256" key="3">
    <source>
        <dbReference type="ARBA" id="ARBA00022827"/>
    </source>
</evidence>
<proteinExistence type="predicted"/>